<feature type="domain" description="AAA+ ATPase" evidence="1">
    <location>
        <begin position="1"/>
        <end position="130"/>
    </location>
</feature>
<sequence length="153" mass="17186">MLLIGPSGTGKTHIASALVHQLIEHGIRCKLFPAIALVQLLQQAKRDLDLMAAMTKLDKYRVIVIDDIGYVKKTDAETQVLFEFIAHRYESGSLIITANQPFGSWDKIFPDSMMTVAAIDRLIHHATIIELEGESYRKKQQLEKATNTKTEHA</sequence>
<evidence type="ECO:0000313" key="3">
    <source>
        <dbReference type="Proteomes" id="UP001409585"/>
    </source>
</evidence>
<organism evidence="2 3">
    <name type="scientific">Halioxenophilus aromaticivorans</name>
    <dbReference type="NCBI Taxonomy" id="1306992"/>
    <lineage>
        <taxon>Bacteria</taxon>
        <taxon>Pseudomonadati</taxon>
        <taxon>Pseudomonadota</taxon>
        <taxon>Gammaproteobacteria</taxon>
        <taxon>Alteromonadales</taxon>
        <taxon>Alteromonadaceae</taxon>
        <taxon>Halioxenophilus</taxon>
    </lineage>
</organism>
<dbReference type="SMART" id="SM00382">
    <property type="entry name" value="AAA"/>
    <property type="match status" value="1"/>
</dbReference>
<dbReference type="GO" id="GO:0005524">
    <property type="term" value="F:ATP binding"/>
    <property type="evidence" value="ECO:0007669"/>
    <property type="project" value="InterPro"/>
</dbReference>
<dbReference type="Gene3D" id="3.40.50.300">
    <property type="entry name" value="P-loop containing nucleotide triphosphate hydrolases"/>
    <property type="match status" value="1"/>
</dbReference>
<dbReference type="SUPFAM" id="SSF52540">
    <property type="entry name" value="P-loop containing nucleoside triphosphate hydrolases"/>
    <property type="match status" value="1"/>
</dbReference>
<comment type="caution">
    <text evidence="2">The sequence shown here is derived from an EMBL/GenBank/DDBJ whole genome shotgun (WGS) entry which is preliminary data.</text>
</comment>
<dbReference type="Pfam" id="PF01695">
    <property type="entry name" value="IstB_IS21"/>
    <property type="match status" value="1"/>
</dbReference>
<name>A0AAV3U312_9ALTE</name>
<dbReference type="InterPro" id="IPR027417">
    <property type="entry name" value="P-loop_NTPase"/>
</dbReference>
<gene>
    <name evidence="2" type="ORF">GCM10025791_22410</name>
</gene>
<keyword evidence="3" id="KW-1185">Reference proteome</keyword>
<dbReference type="AlphaFoldDB" id="A0AAV3U312"/>
<dbReference type="PANTHER" id="PTHR30050:SF4">
    <property type="entry name" value="ATP-BINDING PROTEIN RV3427C IN INSERTION SEQUENCE-RELATED"/>
    <property type="match status" value="1"/>
</dbReference>
<reference evidence="3" key="1">
    <citation type="journal article" date="2019" name="Int. J. Syst. Evol. Microbiol.">
        <title>The Global Catalogue of Microorganisms (GCM) 10K type strain sequencing project: providing services to taxonomists for standard genome sequencing and annotation.</title>
        <authorList>
            <consortium name="The Broad Institute Genomics Platform"/>
            <consortium name="The Broad Institute Genome Sequencing Center for Infectious Disease"/>
            <person name="Wu L."/>
            <person name="Ma J."/>
        </authorList>
    </citation>
    <scope>NUCLEOTIDE SEQUENCE [LARGE SCALE GENOMIC DNA]</scope>
    <source>
        <strain evidence="3">JCM 19134</strain>
    </source>
</reference>
<dbReference type="InterPro" id="IPR003593">
    <property type="entry name" value="AAA+_ATPase"/>
</dbReference>
<protein>
    <recommendedName>
        <fullName evidence="1">AAA+ ATPase domain-containing protein</fullName>
    </recommendedName>
</protein>
<proteinExistence type="predicted"/>
<evidence type="ECO:0000259" key="1">
    <source>
        <dbReference type="SMART" id="SM00382"/>
    </source>
</evidence>
<dbReference type="PANTHER" id="PTHR30050">
    <property type="entry name" value="CHROMOSOMAL REPLICATION INITIATOR PROTEIN DNAA"/>
    <property type="match status" value="1"/>
</dbReference>
<dbReference type="GO" id="GO:0006260">
    <property type="term" value="P:DNA replication"/>
    <property type="evidence" value="ECO:0007669"/>
    <property type="project" value="TreeGrafter"/>
</dbReference>
<evidence type="ECO:0000313" key="2">
    <source>
        <dbReference type="EMBL" id="GAA4943226.1"/>
    </source>
</evidence>
<dbReference type="EMBL" id="BAABLX010000017">
    <property type="protein sequence ID" value="GAA4943226.1"/>
    <property type="molecule type" value="Genomic_DNA"/>
</dbReference>
<dbReference type="CDD" id="cd00009">
    <property type="entry name" value="AAA"/>
    <property type="match status" value="1"/>
</dbReference>
<dbReference type="InterPro" id="IPR002611">
    <property type="entry name" value="IstB_ATP-bd"/>
</dbReference>
<accession>A0AAV3U312</accession>
<dbReference type="Proteomes" id="UP001409585">
    <property type="component" value="Unassembled WGS sequence"/>
</dbReference>